<dbReference type="AlphaFoldDB" id="A0A1H3ERA4"/>
<dbReference type="PRINTS" id="PR01021">
    <property type="entry name" value="OMPADOMAIN"/>
</dbReference>
<accession>A0A1H3ERA4</accession>
<dbReference type="PROSITE" id="PS51257">
    <property type="entry name" value="PROKAR_LIPOPROTEIN"/>
    <property type="match status" value="1"/>
</dbReference>
<dbReference type="InterPro" id="IPR006665">
    <property type="entry name" value="OmpA-like"/>
</dbReference>
<gene>
    <name evidence="7" type="ORF">SAMN05216287_3837</name>
</gene>
<evidence type="ECO:0000259" key="6">
    <source>
        <dbReference type="PROSITE" id="PS51123"/>
    </source>
</evidence>
<feature type="coiled-coil region" evidence="4">
    <location>
        <begin position="96"/>
        <end position="123"/>
    </location>
</feature>
<evidence type="ECO:0000256" key="2">
    <source>
        <dbReference type="ARBA" id="ARBA00023136"/>
    </source>
</evidence>
<dbReference type="PROSITE" id="PS51123">
    <property type="entry name" value="OMPA_2"/>
    <property type="match status" value="1"/>
</dbReference>
<dbReference type="SUPFAM" id="SSF103088">
    <property type="entry name" value="OmpA-like"/>
    <property type="match status" value="1"/>
</dbReference>
<feature type="domain" description="OmpA-like" evidence="6">
    <location>
        <begin position="144"/>
        <end position="261"/>
    </location>
</feature>
<dbReference type="STRING" id="1007099.SAMN05216287_3837"/>
<keyword evidence="5" id="KW-0732">Signal</keyword>
<organism evidence="7 8">
    <name type="scientific">Pseudomonas kuykendallii</name>
    <dbReference type="NCBI Taxonomy" id="1007099"/>
    <lineage>
        <taxon>Bacteria</taxon>
        <taxon>Pseudomonadati</taxon>
        <taxon>Pseudomonadota</taxon>
        <taxon>Gammaproteobacteria</taxon>
        <taxon>Pseudomonadales</taxon>
        <taxon>Pseudomonadaceae</taxon>
        <taxon>Pseudomonas</taxon>
    </lineage>
</organism>
<evidence type="ECO:0000256" key="1">
    <source>
        <dbReference type="ARBA" id="ARBA00004442"/>
    </source>
</evidence>
<dbReference type="Gene3D" id="3.30.1330.60">
    <property type="entry name" value="OmpA-like domain"/>
    <property type="match status" value="1"/>
</dbReference>
<dbReference type="InterPro" id="IPR050330">
    <property type="entry name" value="Bact_OuterMem_StrucFunc"/>
</dbReference>
<proteinExistence type="predicted"/>
<dbReference type="Proteomes" id="UP000243778">
    <property type="component" value="Unassembled WGS sequence"/>
</dbReference>
<dbReference type="PANTHER" id="PTHR30329:SF20">
    <property type="entry name" value="EXPORTED PROTEIN"/>
    <property type="match status" value="1"/>
</dbReference>
<reference evidence="8" key="1">
    <citation type="submission" date="2016-10" db="EMBL/GenBank/DDBJ databases">
        <authorList>
            <person name="Varghese N."/>
            <person name="Submissions S."/>
        </authorList>
    </citation>
    <scope>NUCLEOTIDE SEQUENCE [LARGE SCALE GENOMIC DNA]</scope>
    <source>
        <strain evidence="8">NRRL B-59562</strain>
    </source>
</reference>
<keyword evidence="8" id="KW-1185">Reference proteome</keyword>
<comment type="subcellular location">
    <subcellularLocation>
        <location evidence="1">Cell outer membrane</location>
    </subcellularLocation>
</comment>
<dbReference type="PANTHER" id="PTHR30329">
    <property type="entry name" value="STATOR ELEMENT OF FLAGELLAR MOTOR COMPLEX"/>
    <property type="match status" value="1"/>
</dbReference>
<evidence type="ECO:0000256" key="5">
    <source>
        <dbReference type="SAM" id="SignalP"/>
    </source>
</evidence>
<dbReference type="RefSeq" id="WP_090231244.1">
    <property type="nucleotide sequence ID" value="NZ_FNNU01000006.1"/>
</dbReference>
<feature type="chain" id="PRO_5017312580" evidence="5">
    <location>
        <begin position="28"/>
        <end position="268"/>
    </location>
</feature>
<dbReference type="OrthoDB" id="9782229at2"/>
<dbReference type="Pfam" id="PF00691">
    <property type="entry name" value="OmpA"/>
    <property type="match status" value="1"/>
</dbReference>
<dbReference type="InterPro" id="IPR006664">
    <property type="entry name" value="OMP_bac"/>
</dbReference>
<dbReference type="Pfam" id="PF14346">
    <property type="entry name" value="DUF4398"/>
    <property type="match status" value="1"/>
</dbReference>
<dbReference type="CDD" id="cd07185">
    <property type="entry name" value="OmpA_C-like"/>
    <property type="match status" value="1"/>
</dbReference>
<keyword evidence="2 3" id="KW-0472">Membrane</keyword>
<dbReference type="GO" id="GO:0009279">
    <property type="term" value="C:cell outer membrane"/>
    <property type="evidence" value="ECO:0007669"/>
    <property type="project" value="UniProtKB-SubCell"/>
</dbReference>
<evidence type="ECO:0000256" key="4">
    <source>
        <dbReference type="SAM" id="Coils"/>
    </source>
</evidence>
<name>A0A1H3ERA4_9PSED</name>
<dbReference type="InterPro" id="IPR036737">
    <property type="entry name" value="OmpA-like_sf"/>
</dbReference>
<feature type="signal peptide" evidence="5">
    <location>
        <begin position="1"/>
        <end position="27"/>
    </location>
</feature>
<dbReference type="EMBL" id="FNNU01000006">
    <property type="protein sequence ID" value="SDX81150.1"/>
    <property type="molecule type" value="Genomic_DNA"/>
</dbReference>
<keyword evidence="4" id="KW-0175">Coiled coil</keyword>
<dbReference type="InterPro" id="IPR025511">
    <property type="entry name" value="DUF4398"/>
</dbReference>
<evidence type="ECO:0000256" key="3">
    <source>
        <dbReference type="PROSITE-ProRule" id="PRU00473"/>
    </source>
</evidence>
<evidence type="ECO:0000313" key="8">
    <source>
        <dbReference type="Proteomes" id="UP000243778"/>
    </source>
</evidence>
<protein>
    <submittedName>
        <fullName evidence="7">Outer membrane protein OmpA</fullName>
    </submittedName>
</protein>
<sequence length="268" mass="29129">MSRFLAAAGGVCLLALAGCATSPQAQQALEQAHAAFDAVKDNAEVLHAAPKDVIRAGESLARADRLSSYSGSDDDVVHFAYLSQRYSAIATEHGKLTQNNERLAALELERQRLQLTLREAKLLSVQQQGALLDAQMASVLTSNTDRGLVMTLGDVLFDTGHSELKASANRTVLKLAQFLQLNPRRIVRIEGYSDARGDAKMNLELSRARAQSVADMLEDLGVDAKRMRVQALGEAYPVAENASSIGRAQNRRVEIVFSDEQGHLSDER</sequence>
<evidence type="ECO:0000313" key="7">
    <source>
        <dbReference type="EMBL" id="SDX81150.1"/>
    </source>
</evidence>